<dbReference type="SUPFAM" id="SSF47598">
    <property type="entry name" value="Ribbon-helix-helix"/>
    <property type="match status" value="1"/>
</dbReference>
<dbReference type="KEGG" id="doe:DENOEST_P0152"/>
<accession>A0A6S6Y1M1</accession>
<evidence type="ECO:0000313" key="2">
    <source>
        <dbReference type="EMBL" id="CAB1371310.1"/>
    </source>
</evidence>
<dbReference type="RefSeq" id="WP_183148353.1">
    <property type="nucleotide sequence ID" value="NZ_LR778302.1"/>
</dbReference>
<sequence>MPRQKGTGKGSTKPITLRLDDDTETFYKRKANEHGISLSEYLRQTLVQGVIAENIREAEERIRALFAEARAVAAPAAGGVVSDDLQLAVYTCEAMLMAIVEARDTQALYDAQNAARAKLKKLKGA</sequence>
<organism evidence="2 3">
    <name type="scientific">Denitratisoma oestradiolicum</name>
    <dbReference type="NCBI Taxonomy" id="311182"/>
    <lineage>
        <taxon>Bacteria</taxon>
        <taxon>Pseudomonadati</taxon>
        <taxon>Pseudomonadota</taxon>
        <taxon>Betaproteobacteria</taxon>
        <taxon>Nitrosomonadales</taxon>
        <taxon>Sterolibacteriaceae</taxon>
        <taxon>Denitratisoma</taxon>
    </lineage>
</organism>
<reference evidence="2 3" key="1">
    <citation type="submission" date="2020-03" db="EMBL/GenBank/DDBJ databases">
        <authorList>
            <consortium name="Genoscope - CEA"/>
            <person name="William W."/>
        </authorList>
    </citation>
    <scope>NUCLEOTIDE SEQUENCE [LARGE SCALE GENOMIC DNA]</scope>
    <source>
        <strain evidence="3">DSM 16959</strain>
        <strain evidence="2">DSM16959</strain>
        <plasmid evidence="2 3">pI</plasmid>
    </source>
</reference>
<dbReference type="EMBL" id="LR778302">
    <property type="protein sequence ID" value="CAB1371220.1"/>
    <property type="molecule type" value="Genomic_DNA"/>
</dbReference>
<dbReference type="GO" id="GO:0006355">
    <property type="term" value="P:regulation of DNA-templated transcription"/>
    <property type="evidence" value="ECO:0007669"/>
    <property type="project" value="InterPro"/>
</dbReference>
<keyword evidence="3" id="KW-1185">Reference proteome</keyword>
<dbReference type="EMBL" id="LR778302">
    <property type="protein sequence ID" value="CAB1371310.1"/>
    <property type="molecule type" value="Genomic_DNA"/>
</dbReference>
<evidence type="ECO:0000313" key="3">
    <source>
        <dbReference type="Proteomes" id="UP000515733"/>
    </source>
</evidence>
<keyword evidence="2" id="KW-0614">Plasmid</keyword>
<dbReference type="AlphaFoldDB" id="A0A6S6Y1M1"/>
<dbReference type="InterPro" id="IPR010985">
    <property type="entry name" value="Ribbon_hlx_hlx"/>
</dbReference>
<name>A0A6S6Y1M1_9PROT</name>
<evidence type="ECO:0000313" key="1">
    <source>
        <dbReference type="EMBL" id="CAB1371220.1"/>
    </source>
</evidence>
<proteinExistence type="predicted"/>
<dbReference type="KEGG" id="doe:DENOEST_P0062"/>
<protein>
    <submittedName>
        <fullName evidence="2">Uncharacterized protein</fullName>
    </submittedName>
</protein>
<dbReference type="InterPro" id="IPR053842">
    <property type="entry name" value="NikA-like"/>
</dbReference>
<gene>
    <name evidence="1" type="ORF">DENOEST_P0062</name>
    <name evidence="2" type="ORF">DENOEST_P0152</name>
</gene>
<dbReference type="Pfam" id="PF21983">
    <property type="entry name" value="NikA-like"/>
    <property type="match status" value="1"/>
</dbReference>
<dbReference type="Proteomes" id="UP000515733">
    <property type="component" value="Plasmid pI"/>
</dbReference>
<geneLocation type="plasmid" evidence="2 3">
    <name>pI</name>
</geneLocation>